<keyword evidence="3" id="KW-0067">ATP-binding</keyword>
<evidence type="ECO:0000256" key="1">
    <source>
        <dbReference type="ARBA" id="ARBA00022598"/>
    </source>
</evidence>
<feature type="domain" description="Aminoacyl-transfer RNA synthetases class-II family profile" evidence="7">
    <location>
        <begin position="207"/>
        <end position="290"/>
    </location>
</feature>
<dbReference type="PROSITE" id="PS50862">
    <property type="entry name" value="AA_TRNA_LIGASE_II"/>
    <property type="match status" value="1"/>
</dbReference>
<keyword evidence="1" id="KW-0436">Ligase</keyword>
<dbReference type="InterPro" id="IPR027417">
    <property type="entry name" value="P-loop_NTPase"/>
</dbReference>
<evidence type="ECO:0000256" key="5">
    <source>
        <dbReference type="ARBA" id="ARBA00023146"/>
    </source>
</evidence>
<keyword evidence="9" id="KW-1185">Reference proteome</keyword>
<dbReference type="Gene3D" id="3.40.50.300">
    <property type="entry name" value="P-loop containing nucleotide triphosphate hydrolases"/>
    <property type="match status" value="1"/>
</dbReference>
<dbReference type="PANTHER" id="PTHR22594">
    <property type="entry name" value="ASPARTYL/LYSYL-TRNA SYNTHETASE"/>
    <property type="match status" value="1"/>
</dbReference>
<dbReference type="InterPro" id="IPR004364">
    <property type="entry name" value="Aa-tRNA-synt_II"/>
</dbReference>
<sequence>MVSSTENAASQPAPFIYINGYPGVGKLTIAKELRSAFPFLRTSTTHVHANDANYQTQGSFPPGTAREQPLDIDITAEFFPRGHPQHQSLRRASSSGEIGSSTAQEYQTAAASRGSRFISIVLTCGAEENFKRAQGKGRGGALNTKLTDLSILRKIRAEEDIYHFGSPEEAELDVTGLTPSEAARQIYQHVWLNVYRSEAFTAVHTWFRTNGFIDVSTPLITPSLLYEAKPAIHIANLRSSRPLYLSQCAGFYLESAAHAHERVYNLGPSFRNESRTNRHLVEYWHIKAELCSGRMSDIHHGPGRNLPCRCLRRAR</sequence>
<dbReference type="GeneID" id="70293293"/>
<evidence type="ECO:0000259" key="7">
    <source>
        <dbReference type="PROSITE" id="PS50862"/>
    </source>
</evidence>
<name>A0A9P7ZHI5_9HYPO</name>
<accession>A0A9P7ZHI5</accession>
<evidence type="ECO:0000256" key="2">
    <source>
        <dbReference type="ARBA" id="ARBA00022741"/>
    </source>
</evidence>
<feature type="compositionally biased region" description="Polar residues" evidence="6">
    <location>
        <begin position="85"/>
        <end position="106"/>
    </location>
</feature>
<dbReference type="SUPFAM" id="SSF55681">
    <property type="entry name" value="Class II aaRS and biotin synthetases"/>
    <property type="match status" value="1"/>
</dbReference>
<dbReference type="GO" id="GO:0006421">
    <property type="term" value="P:asparaginyl-tRNA aminoacylation"/>
    <property type="evidence" value="ECO:0007669"/>
    <property type="project" value="TreeGrafter"/>
</dbReference>
<comment type="caution">
    <text evidence="8">The sequence shown here is derived from an EMBL/GenBank/DDBJ whole genome shotgun (WGS) entry which is preliminary data.</text>
</comment>
<dbReference type="SUPFAM" id="SSF52540">
    <property type="entry name" value="P-loop containing nucleoside triphosphate hydrolases"/>
    <property type="match status" value="1"/>
</dbReference>
<dbReference type="Gene3D" id="3.30.930.10">
    <property type="entry name" value="Bira Bifunctional Protein, Domain 2"/>
    <property type="match status" value="1"/>
</dbReference>
<dbReference type="EMBL" id="MU251264">
    <property type="protein sequence ID" value="KAG9252026.1"/>
    <property type="molecule type" value="Genomic_DNA"/>
</dbReference>
<organism evidence="8 9">
    <name type="scientific">Emericellopsis atlantica</name>
    <dbReference type="NCBI Taxonomy" id="2614577"/>
    <lineage>
        <taxon>Eukaryota</taxon>
        <taxon>Fungi</taxon>
        <taxon>Dikarya</taxon>
        <taxon>Ascomycota</taxon>
        <taxon>Pezizomycotina</taxon>
        <taxon>Sordariomycetes</taxon>
        <taxon>Hypocreomycetidae</taxon>
        <taxon>Hypocreales</taxon>
        <taxon>Bionectriaceae</taxon>
        <taxon>Emericellopsis</taxon>
    </lineage>
</organism>
<evidence type="ECO:0000256" key="6">
    <source>
        <dbReference type="SAM" id="MobiDB-lite"/>
    </source>
</evidence>
<keyword evidence="2" id="KW-0547">Nucleotide-binding</keyword>
<dbReference type="GO" id="GO:0005524">
    <property type="term" value="F:ATP binding"/>
    <property type="evidence" value="ECO:0007669"/>
    <property type="project" value="UniProtKB-KW"/>
</dbReference>
<dbReference type="PANTHER" id="PTHR22594:SF34">
    <property type="entry name" value="ASPARAGINE--TRNA LIGASE, MITOCHONDRIAL-RELATED"/>
    <property type="match status" value="1"/>
</dbReference>
<evidence type="ECO:0000256" key="3">
    <source>
        <dbReference type="ARBA" id="ARBA00022840"/>
    </source>
</evidence>
<evidence type="ECO:0000256" key="4">
    <source>
        <dbReference type="ARBA" id="ARBA00022917"/>
    </source>
</evidence>
<protein>
    <recommendedName>
        <fullName evidence="7">Aminoacyl-transfer RNA synthetases class-II family profile domain-containing protein</fullName>
    </recommendedName>
</protein>
<dbReference type="OrthoDB" id="5426988at2759"/>
<keyword evidence="4" id="KW-0648">Protein biosynthesis</keyword>
<gene>
    <name evidence="8" type="ORF">F5Z01DRAFT_638663</name>
</gene>
<evidence type="ECO:0000313" key="8">
    <source>
        <dbReference type="EMBL" id="KAG9252026.1"/>
    </source>
</evidence>
<dbReference type="InterPro" id="IPR006195">
    <property type="entry name" value="aa-tRNA-synth_II"/>
</dbReference>
<dbReference type="InterPro" id="IPR045864">
    <property type="entry name" value="aa-tRNA-synth_II/BPL/LPL"/>
</dbReference>
<dbReference type="Pfam" id="PF00152">
    <property type="entry name" value="tRNA-synt_2"/>
    <property type="match status" value="1"/>
</dbReference>
<proteinExistence type="predicted"/>
<evidence type="ECO:0000313" key="9">
    <source>
        <dbReference type="Proteomes" id="UP000887229"/>
    </source>
</evidence>
<dbReference type="AlphaFoldDB" id="A0A9P7ZHI5"/>
<feature type="region of interest" description="Disordered" evidence="6">
    <location>
        <begin position="82"/>
        <end position="106"/>
    </location>
</feature>
<reference evidence="8" key="1">
    <citation type="journal article" date="2021" name="IMA Fungus">
        <title>Genomic characterization of three marine fungi, including Emericellopsis atlantica sp. nov. with signatures of a generalist lifestyle and marine biomass degradation.</title>
        <authorList>
            <person name="Hagestad O.C."/>
            <person name="Hou L."/>
            <person name="Andersen J.H."/>
            <person name="Hansen E.H."/>
            <person name="Altermark B."/>
            <person name="Li C."/>
            <person name="Kuhnert E."/>
            <person name="Cox R.J."/>
            <person name="Crous P.W."/>
            <person name="Spatafora J.W."/>
            <person name="Lail K."/>
            <person name="Amirebrahimi M."/>
            <person name="Lipzen A."/>
            <person name="Pangilinan J."/>
            <person name="Andreopoulos W."/>
            <person name="Hayes R.D."/>
            <person name="Ng V."/>
            <person name="Grigoriev I.V."/>
            <person name="Jackson S.A."/>
            <person name="Sutton T.D.S."/>
            <person name="Dobson A.D.W."/>
            <person name="Rama T."/>
        </authorList>
    </citation>
    <scope>NUCLEOTIDE SEQUENCE</scope>
    <source>
        <strain evidence="8">TS7</strain>
    </source>
</reference>
<dbReference type="RefSeq" id="XP_046115950.1">
    <property type="nucleotide sequence ID" value="XM_046262390.1"/>
</dbReference>
<dbReference type="Proteomes" id="UP000887229">
    <property type="component" value="Unassembled WGS sequence"/>
</dbReference>
<dbReference type="GO" id="GO:0004816">
    <property type="term" value="F:asparagine-tRNA ligase activity"/>
    <property type="evidence" value="ECO:0007669"/>
    <property type="project" value="TreeGrafter"/>
</dbReference>
<keyword evidence="5" id="KW-0030">Aminoacyl-tRNA synthetase</keyword>